<dbReference type="VEuPathDB" id="MicrosporidiaDB:H312_00456"/>
<dbReference type="InterPro" id="IPR051100">
    <property type="entry name" value="DnaJ_subfamily_B/C"/>
</dbReference>
<reference evidence="4" key="1">
    <citation type="submission" date="2013-02" db="EMBL/GenBank/DDBJ databases">
        <authorList>
            <consortium name="The Broad Institute Genome Sequencing Platform"/>
            <person name="Cuomo C."/>
            <person name="Becnel J."/>
            <person name="Sanscrainte N."/>
            <person name="Walker B."/>
            <person name="Young S.K."/>
            <person name="Zeng Q."/>
            <person name="Gargeya S."/>
            <person name="Fitzgerald M."/>
            <person name="Haas B."/>
            <person name="Abouelleil A."/>
            <person name="Alvarado L."/>
            <person name="Arachchi H.M."/>
            <person name="Berlin A.M."/>
            <person name="Chapman S.B."/>
            <person name="Dewar J."/>
            <person name="Goldberg J."/>
            <person name="Griggs A."/>
            <person name="Gujja S."/>
            <person name="Hansen M."/>
            <person name="Howarth C."/>
            <person name="Imamovic A."/>
            <person name="Larimer J."/>
            <person name="McCowan C."/>
            <person name="Murphy C."/>
            <person name="Neiman D."/>
            <person name="Pearson M."/>
            <person name="Priest M."/>
            <person name="Roberts A."/>
            <person name="Saif S."/>
            <person name="Shea T."/>
            <person name="Sisk P."/>
            <person name="Sykes S."/>
            <person name="Wortman J."/>
            <person name="Nusbaum C."/>
            <person name="Birren B."/>
        </authorList>
    </citation>
    <scope>NUCLEOTIDE SEQUENCE [LARGE SCALE GENOMIC DNA]</scope>
    <source>
        <strain evidence="4">PRA339</strain>
    </source>
</reference>
<accession>A0A059F4H5</accession>
<keyword evidence="1" id="KW-0472">Membrane</keyword>
<proteinExistence type="predicted"/>
<dbReference type="GO" id="GO:0005789">
    <property type="term" value="C:endoplasmic reticulum membrane"/>
    <property type="evidence" value="ECO:0007669"/>
    <property type="project" value="TreeGrafter"/>
</dbReference>
<dbReference type="PANTHER" id="PTHR43908">
    <property type="entry name" value="AT29763P-RELATED"/>
    <property type="match status" value="1"/>
</dbReference>
<dbReference type="STRING" id="1288291.A0A059F4H5"/>
<feature type="transmembrane region" description="Helical" evidence="1">
    <location>
        <begin position="180"/>
        <end position="198"/>
    </location>
</feature>
<sequence>MIENAEKLLSEKNYKEYYKLIEEIYKKNETNENASLLKKAEKMLNSYEEYKKYKSKRRKNHYETLEVTKDATIAEIKAGYKKLVLKFHPDRSLIDETKEIFLEIQTAYSILSDEKSRAEYDFSLDNPMQSNTNVYFRRQVVINRDFFPFVFDDNANFYRQVYNFRARNQRRAQPPEDDRVKFFLTVIILILILIFGNVF</sequence>
<keyword evidence="1" id="KW-0812">Transmembrane</keyword>
<evidence type="ECO:0000256" key="1">
    <source>
        <dbReference type="SAM" id="Phobius"/>
    </source>
</evidence>
<dbReference type="SMART" id="SM00271">
    <property type="entry name" value="DnaJ"/>
    <property type="match status" value="1"/>
</dbReference>
<evidence type="ECO:0000313" key="4">
    <source>
        <dbReference type="Proteomes" id="UP000030655"/>
    </source>
</evidence>
<dbReference type="OrthoDB" id="550424at2759"/>
<dbReference type="InterPro" id="IPR036869">
    <property type="entry name" value="J_dom_sf"/>
</dbReference>
<name>A0A059F4H5_9MICR</name>
<dbReference type="GO" id="GO:0071218">
    <property type="term" value="P:cellular response to misfolded protein"/>
    <property type="evidence" value="ECO:0007669"/>
    <property type="project" value="TreeGrafter"/>
</dbReference>
<protein>
    <recommendedName>
        <fullName evidence="2">J domain-containing protein</fullName>
    </recommendedName>
</protein>
<dbReference type="EMBL" id="KK365132">
    <property type="protein sequence ID" value="KCZ82178.1"/>
    <property type="molecule type" value="Genomic_DNA"/>
</dbReference>
<dbReference type="Pfam" id="PF00226">
    <property type="entry name" value="DnaJ"/>
    <property type="match status" value="1"/>
</dbReference>
<dbReference type="Gene3D" id="1.10.287.110">
    <property type="entry name" value="DnaJ domain"/>
    <property type="match status" value="1"/>
</dbReference>
<keyword evidence="4" id="KW-1185">Reference proteome</keyword>
<evidence type="ECO:0000259" key="2">
    <source>
        <dbReference type="PROSITE" id="PS50076"/>
    </source>
</evidence>
<dbReference type="PANTHER" id="PTHR43908:SF3">
    <property type="entry name" value="AT29763P-RELATED"/>
    <property type="match status" value="1"/>
</dbReference>
<dbReference type="InterPro" id="IPR001623">
    <property type="entry name" value="DnaJ_domain"/>
</dbReference>
<dbReference type="PROSITE" id="PS50076">
    <property type="entry name" value="DNAJ_2"/>
    <property type="match status" value="1"/>
</dbReference>
<gene>
    <name evidence="3" type="ORF">H312_00456</name>
</gene>
<keyword evidence="1" id="KW-1133">Transmembrane helix</keyword>
<dbReference type="PRINTS" id="PR00625">
    <property type="entry name" value="JDOMAIN"/>
</dbReference>
<dbReference type="AlphaFoldDB" id="A0A059F4H5"/>
<dbReference type="SUPFAM" id="SSF46565">
    <property type="entry name" value="Chaperone J-domain"/>
    <property type="match status" value="1"/>
</dbReference>
<dbReference type="HOGENOM" id="CLU_1371874_0_0_1"/>
<evidence type="ECO:0000313" key="3">
    <source>
        <dbReference type="EMBL" id="KCZ82178.1"/>
    </source>
</evidence>
<dbReference type="CDD" id="cd06257">
    <property type="entry name" value="DnaJ"/>
    <property type="match status" value="1"/>
</dbReference>
<feature type="domain" description="J" evidence="2">
    <location>
        <begin position="60"/>
        <end position="124"/>
    </location>
</feature>
<dbReference type="Proteomes" id="UP000030655">
    <property type="component" value="Unassembled WGS sequence"/>
</dbReference>
<reference evidence="3 4" key="2">
    <citation type="submission" date="2014-03" db="EMBL/GenBank/DDBJ databases">
        <title>The Genome Sequence of Anncaliia algerae insect isolate PRA339.</title>
        <authorList>
            <consortium name="The Broad Institute Genome Sequencing Platform"/>
            <consortium name="The Broad Institute Genome Sequencing Center for Infectious Disease"/>
            <person name="Cuomo C."/>
            <person name="Becnel J."/>
            <person name="Sanscrainte N."/>
            <person name="Walker B."/>
            <person name="Young S.K."/>
            <person name="Zeng Q."/>
            <person name="Gargeya S."/>
            <person name="Fitzgerald M."/>
            <person name="Haas B."/>
            <person name="Abouelleil A."/>
            <person name="Alvarado L."/>
            <person name="Arachchi H.M."/>
            <person name="Berlin A.M."/>
            <person name="Chapman S.B."/>
            <person name="Dewar J."/>
            <person name="Goldberg J."/>
            <person name="Griggs A."/>
            <person name="Gujja S."/>
            <person name="Hansen M."/>
            <person name="Howarth C."/>
            <person name="Imamovic A."/>
            <person name="Larimer J."/>
            <person name="McCowan C."/>
            <person name="Murphy C."/>
            <person name="Neiman D."/>
            <person name="Pearson M."/>
            <person name="Priest M."/>
            <person name="Roberts A."/>
            <person name="Saif S."/>
            <person name="Shea T."/>
            <person name="Sisk P."/>
            <person name="Sykes S."/>
            <person name="Wortman J."/>
            <person name="Nusbaum C."/>
            <person name="Birren B."/>
        </authorList>
    </citation>
    <scope>NUCLEOTIDE SEQUENCE [LARGE SCALE GENOMIC DNA]</scope>
    <source>
        <strain evidence="3 4">PRA339</strain>
    </source>
</reference>
<dbReference type="GO" id="GO:0030544">
    <property type="term" value="F:Hsp70 protein binding"/>
    <property type="evidence" value="ECO:0007669"/>
    <property type="project" value="TreeGrafter"/>
</dbReference>
<organism evidence="3 4">
    <name type="scientific">Anncaliia algerae PRA339</name>
    <dbReference type="NCBI Taxonomy" id="1288291"/>
    <lineage>
        <taxon>Eukaryota</taxon>
        <taxon>Fungi</taxon>
        <taxon>Fungi incertae sedis</taxon>
        <taxon>Microsporidia</taxon>
        <taxon>Tubulinosematoidea</taxon>
        <taxon>Tubulinosematidae</taxon>
        <taxon>Anncaliia</taxon>
    </lineage>
</organism>